<protein>
    <submittedName>
        <fullName evidence="1">TIGR01548 family HAD-type hydrolase</fullName>
    </submittedName>
</protein>
<comment type="caution">
    <text evidence="1">The sequence shown here is derived from an EMBL/GenBank/DDBJ whole genome shotgun (WGS) entry which is preliminary data.</text>
</comment>
<dbReference type="Pfam" id="PF00702">
    <property type="entry name" value="Hydrolase"/>
    <property type="match status" value="1"/>
</dbReference>
<dbReference type="Gene3D" id="3.40.50.1000">
    <property type="entry name" value="HAD superfamily/HAD-like"/>
    <property type="match status" value="1"/>
</dbReference>
<accession>A0A2T1EAA1</accession>
<dbReference type="InterPro" id="IPR006438">
    <property type="entry name" value="HAD-SF_TIGR01548"/>
</dbReference>
<sequence>MKSAAQVEQAGVLCVNEGLDAIVIFDIDGVIRDVSGSYRRALADTVEQFTDGAYRPSPWDIDALKAEGLWNNDWEASQELLYRYFEAQGRSRDAAAENAILLHYDELVAFFQSRYRGTDPTHWTGYICHEPLLVQPSYLEQLTQAGIRWGFFSGATTGSARYVLEQRLALRSPVLVAMEDAPGKPDPTGLVQTVRLLSASDATTVSATAPVIYVGDTVADMHTIVKARQLYSDRHWFAVGVLPPHVQETAANKQTYISTLQQAGAQVVYDNVQELTVGAIERLVKQERGGTL</sequence>
<keyword evidence="1" id="KW-0378">Hydrolase</keyword>
<proteinExistence type="predicted"/>
<dbReference type="InterPro" id="IPR023214">
    <property type="entry name" value="HAD_sf"/>
</dbReference>
<dbReference type="OrthoDB" id="480475at2"/>
<dbReference type="EMBL" id="PVWK01000060">
    <property type="protein sequence ID" value="PSB29644.1"/>
    <property type="molecule type" value="Genomic_DNA"/>
</dbReference>
<dbReference type="SUPFAM" id="SSF56784">
    <property type="entry name" value="HAD-like"/>
    <property type="match status" value="1"/>
</dbReference>
<dbReference type="InterPro" id="IPR036412">
    <property type="entry name" value="HAD-like_sf"/>
</dbReference>
<reference evidence="2" key="1">
    <citation type="submission" date="2018-02" db="EMBL/GenBank/DDBJ databases">
        <authorList>
            <person name="Moore K."/>
            <person name="Momper L."/>
        </authorList>
    </citation>
    <scope>NUCLEOTIDE SEQUENCE [LARGE SCALE GENOMIC DNA]</scope>
    <source>
        <strain evidence="2">ULC18</strain>
    </source>
</reference>
<dbReference type="RefSeq" id="WP_106256305.1">
    <property type="nucleotide sequence ID" value="NZ_CAWNSW010000079.1"/>
</dbReference>
<gene>
    <name evidence="1" type="ORF">C7B82_10800</name>
</gene>
<dbReference type="AlphaFoldDB" id="A0A2T1EAA1"/>
<evidence type="ECO:0000313" key="2">
    <source>
        <dbReference type="Proteomes" id="UP000239576"/>
    </source>
</evidence>
<dbReference type="Proteomes" id="UP000239576">
    <property type="component" value="Unassembled WGS sequence"/>
</dbReference>
<evidence type="ECO:0000313" key="1">
    <source>
        <dbReference type="EMBL" id="PSB29644.1"/>
    </source>
</evidence>
<dbReference type="NCBIfam" id="TIGR01548">
    <property type="entry name" value="HAD-SF-IA-hyp1"/>
    <property type="match status" value="1"/>
</dbReference>
<dbReference type="GO" id="GO:0016787">
    <property type="term" value="F:hydrolase activity"/>
    <property type="evidence" value="ECO:0007669"/>
    <property type="project" value="UniProtKB-KW"/>
</dbReference>
<organism evidence="1 2">
    <name type="scientific">Stenomitos frigidus ULC18</name>
    <dbReference type="NCBI Taxonomy" id="2107698"/>
    <lineage>
        <taxon>Bacteria</taxon>
        <taxon>Bacillati</taxon>
        <taxon>Cyanobacteriota</taxon>
        <taxon>Cyanophyceae</taxon>
        <taxon>Leptolyngbyales</taxon>
        <taxon>Leptolyngbyaceae</taxon>
        <taxon>Stenomitos</taxon>
    </lineage>
</organism>
<name>A0A2T1EAA1_9CYAN</name>
<reference evidence="1 2" key="2">
    <citation type="submission" date="2018-03" db="EMBL/GenBank/DDBJ databases">
        <title>The ancient ancestry and fast evolution of plastids.</title>
        <authorList>
            <person name="Moore K.R."/>
            <person name="Magnabosco C."/>
            <person name="Momper L."/>
            <person name="Gold D.A."/>
            <person name="Bosak T."/>
            <person name="Fournier G.P."/>
        </authorList>
    </citation>
    <scope>NUCLEOTIDE SEQUENCE [LARGE SCALE GENOMIC DNA]</scope>
    <source>
        <strain evidence="1 2">ULC18</strain>
    </source>
</reference>
<keyword evidence="2" id="KW-1185">Reference proteome</keyword>